<evidence type="ECO:0000313" key="3">
    <source>
        <dbReference type="Proteomes" id="UP001501442"/>
    </source>
</evidence>
<reference evidence="3" key="1">
    <citation type="journal article" date="2019" name="Int. J. Syst. Evol. Microbiol.">
        <title>The Global Catalogue of Microorganisms (GCM) 10K type strain sequencing project: providing services to taxonomists for standard genome sequencing and annotation.</title>
        <authorList>
            <consortium name="The Broad Institute Genomics Platform"/>
            <consortium name="The Broad Institute Genome Sequencing Center for Infectious Disease"/>
            <person name="Wu L."/>
            <person name="Ma J."/>
        </authorList>
    </citation>
    <scope>NUCLEOTIDE SEQUENCE [LARGE SCALE GENOMIC DNA]</scope>
    <source>
        <strain evidence="3">JCM 17939</strain>
    </source>
</reference>
<dbReference type="EMBL" id="BAABHK010000006">
    <property type="protein sequence ID" value="GAA4628245.1"/>
    <property type="molecule type" value="Genomic_DNA"/>
</dbReference>
<dbReference type="Gene3D" id="3.40.50.1820">
    <property type="entry name" value="alpha/beta hydrolase"/>
    <property type="match status" value="1"/>
</dbReference>
<name>A0ABP8UEU3_9ACTN</name>
<dbReference type="PROSITE" id="PS51257">
    <property type="entry name" value="PROKAR_LIPOPROTEIN"/>
    <property type="match status" value="1"/>
</dbReference>
<dbReference type="RefSeq" id="WP_345432787.1">
    <property type="nucleotide sequence ID" value="NZ_BAABHK010000006.1"/>
</dbReference>
<dbReference type="Proteomes" id="UP001501442">
    <property type="component" value="Unassembled WGS sequence"/>
</dbReference>
<evidence type="ECO:0000259" key="1">
    <source>
        <dbReference type="Pfam" id="PF07819"/>
    </source>
</evidence>
<dbReference type="InterPro" id="IPR012908">
    <property type="entry name" value="PGAP1-ab_dom-like"/>
</dbReference>
<dbReference type="SUPFAM" id="SSF53474">
    <property type="entry name" value="alpha/beta-Hydrolases"/>
    <property type="match status" value="1"/>
</dbReference>
<gene>
    <name evidence="2" type="ORF">GCM10023196_043760</name>
</gene>
<proteinExistence type="predicted"/>
<evidence type="ECO:0000313" key="2">
    <source>
        <dbReference type="EMBL" id="GAA4628245.1"/>
    </source>
</evidence>
<organism evidence="2 3">
    <name type="scientific">Actinoallomurus vinaceus</name>
    <dbReference type="NCBI Taxonomy" id="1080074"/>
    <lineage>
        <taxon>Bacteria</taxon>
        <taxon>Bacillati</taxon>
        <taxon>Actinomycetota</taxon>
        <taxon>Actinomycetes</taxon>
        <taxon>Streptosporangiales</taxon>
        <taxon>Thermomonosporaceae</taxon>
        <taxon>Actinoallomurus</taxon>
    </lineage>
</organism>
<accession>A0ABP8UEU3</accession>
<comment type="caution">
    <text evidence="2">The sequence shown here is derived from an EMBL/GenBank/DDBJ whole genome shotgun (WGS) entry which is preliminary data.</text>
</comment>
<protein>
    <recommendedName>
        <fullName evidence="1">GPI inositol-deacylase PGAP1-like alpha/beta domain-containing protein</fullName>
    </recommendedName>
</protein>
<feature type="domain" description="GPI inositol-deacylase PGAP1-like alpha/beta" evidence="1">
    <location>
        <begin position="121"/>
        <end position="175"/>
    </location>
</feature>
<dbReference type="Pfam" id="PF07819">
    <property type="entry name" value="PGAP1"/>
    <property type="match status" value="1"/>
</dbReference>
<keyword evidence="3" id="KW-1185">Reference proteome</keyword>
<sequence>MVRVAVAGAAVAGLTASGCGAPGRARAAAHEVASGVPKRTDNRTARVYLVHGVSTKGDNDCASTWRAALWSLKRDGWKGALYTVGYYKGDRHCGVSVPGRSGHTPNTSIKELGRTFAWLVYDRDTRYGRSVDVVGHSMGGLVVRAALTGVQKHVKGFPSRLYIANVATLDSPHAGKLHSGCTSLECKQMQGKDGGALLRWLGQNPQSTQGTDWTLIGSDADTKVPTSSALGMKAGHKVRYAEDEHLSHGGVALRPDPGHPARQGYHLWYWKSTRPGTHETKDGWAPLHMVEQALYYWQKW</sequence>
<dbReference type="InterPro" id="IPR029058">
    <property type="entry name" value="AB_hydrolase_fold"/>
</dbReference>